<feature type="domain" description="GYF" evidence="2">
    <location>
        <begin position="377"/>
        <end position="440"/>
    </location>
</feature>
<feature type="region of interest" description="Disordered" evidence="1">
    <location>
        <begin position="278"/>
        <end position="327"/>
    </location>
</feature>
<dbReference type="Proteomes" id="UP000294933">
    <property type="component" value="Unassembled WGS sequence"/>
</dbReference>
<feature type="compositionally biased region" description="Basic residues" evidence="1">
    <location>
        <begin position="282"/>
        <end position="294"/>
    </location>
</feature>
<dbReference type="EMBL" id="ML170180">
    <property type="protein sequence ID" value="TDL21585.1"/>
    <property type="molecule type" value="Genomic_DNA"/>
</dbReference>
<dbReference type="AlphaFoldDB" id="A0A4Y7Q2D3"/>
<dbReference type="STRING" id="50990.A0A4Y7Q2D3"/>
<evidence type="ECO:0000259" key="2">
    <source>
        <dbReference type="PROSITE" id="PS50829"/>
    </source>
</evidence>
<name>A0A4Y7Q2D3_9AGAM</name>
<dbReference type="InterPro" id="IPR035445">
    <property type="entry name" value="GYF-like_dom_sf"/>
</dbReference>
<feature type="compositionally biased region" description="Acidic residues" evidence="1">
    <location>
        <begin position="129"/>
        <end position="138"/>
    </location>
</feature>
<feature type="compositionally biased region" description="Basic and acidic residues" evidence="1">
    <location>
        <begin position="100"/>
        <end position="127"/>
    </location>
</feature>
<dbReference type="PANTHER" id="PTHR13138:SF3">
    <property type="entry name" value="CD2 ANTIGEN CYTOPLASMIC TAIL-BINDING PROTEIN 2"/>
    <property type="match status" value="1"/>
</dbReference>
<feature type="region of interest" description="Disordered" evidence="1">
    <location>
        <begin position="1"/>
        <end position="180"/>
    </location>
</feature>
<reference evidence="3 4" key="1">
    <citation type="submission" date="2018-06" db="EMBL/GenBank/DDBJ databases">
        <title>A transcriptomic atlas of mushroom development highlights an independent origin of complex multicellularity.</title>
        <authorList>
            <consortium name="DOE Joint Genome Institute"/>
            <person name="Krizsan K."/>
            <person name="Almasi E."/>
            <person name="Merenyi Z."/>
            <person name="Sahu N."/>
            <person name="Viragh M."/>
            <person name="Koszo T."/>
            <person name="Mondo S."/>
            <person name="Kiss B."/>
            <person name="Balint B."/>
            <person name="Kues U."/>
            <person name="Barry K."/>
            <person name="Hegedus J.C."/>
            <person name="Henrissat B."/>
            <person name="Johnson J."/>
            <person name="Lipzen A."/>
            <person name="Ohm R."/>
            <person name="Nagy I."/>
            <person name="Pangilinan J."/>
            <person name="Yan J."/>
            <person name="Xiong Y."/>
            <person name="Grigoriev I.V."/>
            <person name="Hibbett D.S."/>
            <person name="Nagy L.G."/>
        </authorList>
    </citation>
    <scope>NUCLEOTIDE SEQUENCE [LARGE SCALE GENOMIC DNA]</scope>
    <source>
        <strain evidence="3 4">SZMC22713</strain>
    </source>
</reference>
<evidence type="ECO:0000256" key="1">
    <source>
        <dbReference type="SAM" id="MobiDB-lite"/>
    </source>
</evidence>
<dbReference type="Gene3D" id="3.30.1490.40">
    <property type="match status" value="1"/>
</dbReference>
<feature type="region of interest" description="Disordered" evidence="1">
    <location>
        <begin position="212"/>
        <end position="252"/>
    </location>
</feature>
<feature type="compositionally biased region" description="Low complexity" evidence="1">
    <location>
        <begin position="8"/>
        <end position="21"/>
    </location>
</feature>
<gene>
    <name evidence="3" type="ORF">BD410DRAFT_771528</name>
</gene>
<protein>
    <recommendedName>
        <fullName evidence="2">GYF domain-containing protein</fullName>
    </recommendedName>
</protein>
<keyword evidence="4" id="KW-1185">Reference proteome</keyword>
<dbReference type="VEuPathDB" id="FungiDB:BD410DRAFT_771528"/>
<feature type="compositionally biased region" description="Low complexity" evidence="1">
    <location>
        <begin position="307"/>
        <end position="326"/>
    </location>
</feature>
<dbReference type="GO" id="GO:0005682">
    <property type="term" value="C:U5 snRNP"/>
    <property type="evidence" value="ECO:0007669"/>
    <property type="project" value="InterPro"/>
</dbReference>
<dbReference type="PROSITE" id="PS50829">
    <property type="entry name" value="GYF"/>
    <property type="match status" value="1"/>
</dbReference>
<feature type="compositionally biased region" description="Acidic residues" evidence="1">
    <location>
        <begin position="65"/>
        <end position="74"/>
    </location>
</feature>
<dbReference type="InterPro" id="IPR003169">
    <property type="entry name" value="GYF"/>
</dbReference>
<accession>A0A4Y7Q2D3</accession>
<evidence type="ECO:0000313" key="4">
    <source>
        <dbReference type="Proteomes" id="UP000294933"/>
    </source>
</evidence>
<dbReference type="PANTHER" id="PTHR13138">
    <property type="entry name" value="PROTEIN LIN1"/>
    <property type="match status" value="1"/>
</dbReference>
<dbReference type="InterPro" id="IPR039905">
    <property type="entry name" value="CD2BP2/Lin1"/>
</dbReference>
<feature type="compositionally biased region" description="Basic and acidic residues" evidence="1">
    <location>
        <begin position="212"/>
        <end position="223"/>
    </location>
</feature>
<organism evidence="3 4">
    <name type="scientific">Rickenella mellea</name>
    <dbReference type="NCBI Taxonomy" id="50990"/>
    <lineage>
        <taxon>Eukaryota</taxon>
        <taxon>Fungi</taxon>
        <taxon>Dikarya</taxon>
        <taxon>Basidiomycota</taxon>
        <taxon>Agaricomycotina</taxon>
        <taxon>Agaricomycetes</taxon>
        <taxon>Hymenochaetales</taxon>
        <taxon>Rickenellaceae</taxon>
        <taxon>Rickenella</taxon>
    </lineage>
</organism>
<evidence type="ECO:0000313" key="3">
    <source>
        <dbReference type="EMBL" id="TDL21585.1"/>
    </source>
</evidence>
<dbReference type="SUPFAM" id="SSF55277">
    <property type="entry name" value="GYF domain"/>
    <property type="match status" value="1"/>
</dbReference>
<feature type="compositionally biased region" description="Basic and acidic residues" evidence="1">
    <location>
        <begin position="51"/>
        <end position="64"/>
    </location>
</feature>
<feature type="compositionally biased region" description="Basic and acidic residues" evidence="1">
    <location>
        <begin position="234"/>
        <end position="252"/>
    </location>
</feature>
<sequence length="444" mass="48859">MAKTSSKRSAAAVSGATTSRSGAGGSSAKKTRFVSPSENPATFAEDVDEALETKSRKGRVRTEGYDSDSTDDGEGVVFSRKKGDGEDGEEDEDMFGAGSDDGKKKGRAGDDASMKKKKETKFLRLGDIEGQEFNDDGDGGSAHSYHSDDDDDLKSTTSGSESPLDEDDRVRRSKAGMGYTLSSFNMREEMEEGKFAADGTFVRTFDPHAMHDRWLDDVGGREIRRARRAKRRRERGERERRRRERDEEGGKEDMEKELVGILREGESVLEALARLGKEAAKVKKSVPKQRHKRPRKDDADSMVVDVSPPSTTTTPSTDPPTTTKTPAQTQIDRITTLASNLLAMGDTDIYSKTYRQLLVSLRSSGAVPESWTPHQNPKIYEYKWSVANAPPDTFGPFSKEEMLAWNKAQYFGESGEKVKVRLVPNGAGAGGWADWHDIFGAEGS</sequence>
<proteinExistence type="predicted"/>
<dbReference type="OrthoDB" id="331341at2759"/>
<feature type="compositionally biased region" description="Basic residues" evidence="1">
    <location>
        <begin position="224"/>
        <end position="233"/>
    </location>
</feature>